<dbReference type="Pfam" id="PF02775">
    <property type="entry name" value="TPP_enzyme_C"/>
    <property type="match status" value="1"/>
</dbReference>
<dbReference type="InterPro" id="IPR051457">
    <property type="entry name" value="2-oxoacid:Fd_oxidoreductase"/>
</dbReference>
<dbReference type="AlphaFoldDB" id="A0A9D2UHX1"/>
<dbReference type="EMBL" id="DWUP01000059">
    <property type="protein sequence ID" value="HJD52653.1"/>
    <property type="molecule type" value="Genomic_DNA"/>
</dbReference>
<organism evidence="3 4">
    <name type="scientific">Candidatus Avibacteroides avistercoris</name>
    <dbReference type="NCBI Taxonomy" id="2840690"/>
    <lineage>
        <taxon>Bacteria</taxon>
        <taxon>Pseudomonadati</taxon>
        <taxon>Bacteroidota</taxon>
        <taxon>Bacteroidia</taxon>
        <taxon>Bacteroidales</taxon>
        <taxon>Bacteroidaceae</taxon>
        <taxon>Bacteroidaceae incertae sedis</taxon>
        <taxon>Candidatus Avibacteroides</taxon>
    </lineage>
</organism>
<dbReference type="GO" id="GO:0044281">
    <property type="term" value="P:small molecule metabolic process"/>
    <property type="evidence" value="ECO:0007669"/>
    <property type="project" value="UniProtKB-ARBA"/>
</dbReference>
<feature type="domain" description="Thiamine pyrophosphate enzyme TPP-binding" evidence="2">
    <location>
        <begin position="76"/>
        <end position="209"/>
    </location>
</feature>
<name>A0A9D2UHX1_9BACT</name>
<dbReference type="InterPro" id="IPR011766">
    <property type="entry name" value="TPP_enzyme_TPP-bd"/>
</dbReference>
<protein>
    <submittedName>
        <fullName evidence="3">2-oxoglutarate oxidoreductase</fullName>
    </submittedName>
</protein>
<dbReference type="PANTHER" id="PTHR48084:SF3">
    <property type="entry name" value="SUBUNIT OF PYRUVATE:FLAVODOXIN OXIDOREDUCTASE"/>
    <property type="match status" value="1"/>
</dbReference>
<dbReference type="GO" id="GO:0016625">
    <property type="term" value="F:oxidoreductase activity, acting on the aldehyde or oxo group of donors, iron-sulfur protein as acceptor"/>
    <property type="evidence" value="ECO:0007669"/>
    <property type="project" value="UniProtKB-ARBA"/>
</dbReference>
<dbReference type="Proteomes" id="UP000787625">
    <property type="component" value="Unassembled WGS sequence"/>
</dbReference>
<dbReference type="GO" id="GO:0030976">
    <property type="term" value="F:thiamine pyrophosphate binding"/>
    <property type="evidence" value="ECO:0007669"/>
    <property type="project" value="InterPro"/>
</dbReference>
<evidence type="ECO:0000256" key="1">
    <source>
        <dbReference type="ARBA" id="ARBA00023002"/>
    </source>
</evidence>
<dbReference type="CDD" id="cd03375">
    <property type="entry name" value="TPP_OGFOR"/>
    <property type="match status" value="1"/>
</dbReference>
<dbReference type="SUPFAM" id="SSF52518">
    <property type="entry name" value="Thiamin diphosphate-binding fold (THDP-binding)"/>
    <property type="match status" value="1"/>
</dbReference>
<keyword evidence="1" id="KW-0560">Oxidoreductase</keyword>
<gene>
    <name evidence="3" type="ORF">IAA93_02850</name>
</gene>
<proteinExistence type="predicted"/>
<reference evidence="3" key="2">
    <citation type="submission" date="2021-04" db="EMBL/GenBank/DDBJ databases">
        <authorList>
            <person name="Gilroy R."/>
        </authorList>
    </citation>
    <scope>NUCLEOTIDE SEQUENCE</scope>
    <source>
        <strain evidence="3">MalCec1-1739</strain>
    </source>
</reference>
<reference evidence="3" key="1">
    <citation type="journal article" date="2021" name="PeerJ">
        <title>Extensive microbial diversity within the chicken gut microbiome revealed by metagenomics and culture.</title>
        <authorList>
            <person name="Gilroy R."/>
            <person name="Ravi A."/>
            <person name="Getino M."/>
            <person name="Pursley I."/>
            <person name="Horton D.L."/>
            <person name="Alikhan N.F."/>
            <person name="Baker D."/>
            <person name="Gharbi K."/>
            <person name="Hall N."/>
            <person name="Watson M."/>
            <person name="Adriaenssens E.M."/>
            <person name="Foster-Nyarko E."/>
            <person name="Jarju S."/>
            <person name="Secka A."/>
            <person name="Antonio M."/>
            <person name="Oren A."/>
            <person name="Chaudhuri R.R."/>
            <person name="La Ragione R."/>
            <person name="Hildebrand F."/>
            <person name="Pallen M.J."/>
        </authorList>
    </citation>
    <scope>NUCLEOTIDE SEQUENCE</scope>
    <source>
        <strain evidence="3">MalCec1-1739</strain>
    </source>
</reference>
<sequence length="254" mass="28028">MDRSDIIKPENLVYSKPKLMNDNPMHYCPGCSHGVVHKLIAEVIEEMGMEHKSVGVSPVGCAVFIYNYLDIDWEEAAHGRAPAVATAIKRLWPDRLVFSYQGDGDLAAIGTAETIHALNRGENITIIFINNAIYGMTGGQMAPTTLIGMKTATCPYGRDPKIQGYPLKITEIAAQLEGTAYVTRQSVQTPAAIRKAKKAIRKAFDNSMQGKGSNLVEIVSTCNSGWKMSPEKANKWMEENMFPFYPLGDLKDKE</sequence>
<evidence type="ECO:0000259" key="2">
    <source>
        <dbReference type="Pfam" id="PF02775"/>
    </source>
</evidence>
<accession>A0A9D2UHX1</accession>
<dbReference type="Gene3D" id="3.40.50.970">
    <property type="match status" value="1"/>
</dbReference>
<comment type="caution">
    <text evidence="3">The sequence shown here is derived from an EMBL/GenBank/DDBJ whole genome shotgun (WGS) entry which is preliminary data.</text>
</comment>
<dbReference type="GO" id="GO:0045333">
    <property type="term" value="P:cellular respiration"/>
    <property type="evidence" value="ECO:0007669"/>
    <property type="project" value="UniProtKB-ARBA"/>
</dbReference>
<dbReference type="PANTHER" id="PTHR48084">
    <property type="entry name" value="2-OXOGLUTARATE OXIDOREDUCTASE SUBUNIT KORB-RELATED"/>
    <property type="match status" value="1"/>
</dbReference>
<dbReference type="InterPro" id="IPR029061">
    <property type="entry name" value="THDP-binding"/>
</dbReference>
<evidence type="ECO:0000313" key="4">
    <source>
        <dbReference type="Proteomes" id="UP000787625"/>
    </source>
</evidence>
<evidence type="ECO:0000313" key="3">
    <source>
        <dbReference type="EMBL" id="HJD52653.1"/>
    </source>
</evidence>